<keyword evidence="2" id="KW-0677">Repeat</keyword>
<evidence type="ECO:0000256" key="1">
    <source>
        <dbReference type="ARBA" id="ARBA00008834"/>
    </source>
</evidence>
<comment type="caution">
    <text evidence="10">The sequence shown here is derived from an EMBL/GenBank/DDBJ whole genome shotgun (WGS) entry which is preliminary data.</text>
</comment>
<dbReference type="GO" id="GO:0000272">
    <property type="term" value="P:polysaccharide catabolic process"/>
    <property type="evidence" value="ECO:0007669"/>
    <property type="project" value="UniProtKB-KW"/>
</dbReference>
<evidence type="ECO:0000313" key="11">
    <source>
        <dbReference type="Proteomes" id="UP001198242"/>
    </source>
</evidence>
<keyword evidence="3 9" id="KW-0378">Hydrolase</keyword>
<proteinExistence type="inferred from homology"/>
<dbReference type="SUPFAM" id="SSF51126">
    <property type="entry name" value="Pectin lyase-like"/>
    <property type="match status" value="1"/>
</dbReference>
<comment type="similarity">
    <text evidence="1 9">Belongs to the glycosyl hydrolase 28 family.</text>
</comment>
<sequence length="709" mass="80791">MNYKVLKNGELLRVRSCKVYPKPYNFTEHMEYVMFNVDDREEIVIESETEIKSAVIRPLSAGISFEISFGKIILSVDRPVKLSVEINGSSNNNLMIFAYKEEFIGPTHNYIKITQGEYKTGTLLIEKDNTTVYIEEGATLYGNIVAKNCNNITICGRGRVCMERYTYEMRKNFARSIDIINCKNVTIKGIIIDDSNDWSMRITGCDDVNISDVKIFGCRGNSDGIDICGSRNVTVSDIFTRVWDDSFVVKALGTGNCENIIFKNSVLWNDFARPMEVGVELRADKVRNIKFENIDIIHSDTGYPLMGIHHGDHAEVSDIVFDNIRIEDTPGAQLFDIRIADSVWNRDNKMGDIRNITFSNIKYLGTDNNDILLSNSRIEGFSEKHNIRNVNFHNININGKYALTPKELGLNIYEFVDGISVTADNLKNERTVLESEIVVQDDFKPDNGFYKGTVKVILHNKSDVAMNGTAAFAISPKNTEKEQSFEYNIDPNESQSYEFNLKLQAGKYVFYLKNNKNEIENTFLYSELPMIVSENINDCPKYQFVNYYNTKCAEVRIAVKDSELIIMNDSEKTTEFLLYTAMPVPSAEGEVMFSAEETDFGEIYALLKKGNELVPAPQLRCPAEITYVFKNEPKVKEIVKTPFKLKKGETVKLTFEKLGISKNTDSFLMELEAKVEETSMLRYPYTLFHSTMPDKTAHMYGKIRIKEGK</sequence>
<evidence type="ECO:0000256" key="3">
    <source>
        <dbReference type="ARBA" id="ARBA00022801"/>
    </source>
</evidence>
<keyword evidence="5" id="KW-0119">Carbohydrate metabolism</keyword>
<dbReference type="InterPro" id="IPR000743">
    <property type="entry name" value="Glyco_hydro_28"/>
</dbReference>
<gene>
    <name evidence="10" type="ORF">LKE05_13545</name>
</gene>
<dbReference type="InterPro" id="IPR011050">
    <property type="entry name" value="Pectin_lyase_fold/virulence"/>
</dbReference>
<keyword evidence="7" id="KW-0624">Polysaccharide degradation</keyword>
<evidence type="ECO:0000256" key="9">
    <source>
        <dbReference type="RuleBase" id="RU361169"/>
    </source>
</evidence>
<evidence type="ECO:0000256" key="8">
    <source>
        <dbReference type="ARBA" id="ARBA00037278"/>
    </source>
</evidence>
<evidence type="ECO:0000256" key="5">
    <source>
        <dbReference type="ARBA" id="ARBA00023277"/>
    </source>
</evidence>
<dbReference type="InterPro" id="IPR012334">
    <property type="entry name" value="Pectin_lyas_fold"/>
</dbReference>
<keyword evidence="4" id="KW-0325">Glycoprotein</keyword>
<dbReference type="InterPro" id="IPR006626">
    <property type="entry name" value="PbH1"/>
</dbReference>
<dbReference type="Gene3D" id="2.160.20.10">
    <property type="entry name" value="Single-stranded right-handed beta-helix, Pectin lyase-like"/>
    <property type="match status" value="1"/>
</dbReference>
<dbReference type="EMBL" id="JAJEQM010000027">
    <property type="protein sequence ID" value="MCC2211804.1"/>
    <property type="molecule type" value="Genomic_DNA"/>
</dbReference>
<keyword evidence="11" id="KW-1185">Reference proteome</keyword>
<dbReference type="GO" id="GO:0004650">
    <property type="term" value="F:polygalacturonase activity"/>
    <property type="evidence" value="ECO:0007669"/>
    <property type="project" value="InterPro"/>
</dbReference>
<evidence type="ECO:0000256" key="2">
    <source>
        <dbReference type="ARBA" id="ARBA00022737"/>
    </source>
</evidence>
<comment type="function">
    <text evidence="8">Pectinolytic enzyme involved in the degradation of xylogalacturonan (xga), a galacturonan backbone heavily substituted with xylose, and which is one important component of the hairy regions of pectin. Activity requires a galacturonic acid backbone substituted with xylose.</text>
</comment>
<accession>A0AAE3E1P4</accession>
<dbReference type="RefSeq" id="WP_308457189.1">
    <property type="nucleotide sequence ID" value="NZ_JAJEQM010000027.1"/>
</dbReference>
<name>A0AAE3E1P4_9FIRM</name>
<evidence type="ECO:0000256" key="4">
    <source>
        <dbReference type="ARBA" id="ARBA00023180"/>
    </source>
</evidence>
<dbReference type="SMART" id="SM00710">
    <property type="entry name" value="PbH1"/>
    <property type="match status" value="6"/>
</dbReference>
<keyword evidence="6 9" id="KW-0326">Glycosidase</keyword>
<dbReference type="Pfam" id="PF00295">
    <property type="entry name" value="Glyco_hydro_28"/>
    <property type="match status" value="1"/>
</dbReference>
<evidence type="ECO:0000256" key="6">
    <source>
        <dbReference type="ARBA" id="ARBA00023295"/>
    </source>
</evidence>
<reference evidence="10 11" key="1">
    <citation type="submission" date="2021-10" db="EMBL/GenBank/DDBJ databases">
        <title>Anaerobic single-cell dispensing facilitates the cultivation of human gut bacteria.</title>
        <authorList>
            <person name="Afrizal A."/>
        </authorList>
    </citation>
    <scope>NUCLEOTIDE SEQUENCE [LARGE SCALE GENOMIC DNA]</scope>
    <source>
        <strain evidence="10 11">CLA-AA-H232</strain>
    </source>
</reference>
<evidence type="ECO:0000256" key="7">
    <source>
        <dbReference type="ARBA" id="ARBA00023326"/>
    </source>
</evidence>
<protein>
    <submittedName>
        <fullName evidence="10">Uncharacterized protein</fullName>
    </submittedName>
</protein>
<dbReference type="Proteomes" id="UP001198242">
    <property type="component" value="Unassembled WGS sequence"/>
</dbReference>
<dbReference type="PANTHER" id="PTHR31736">
    <property type="match status" value="1"/>
</dbReference>
<organism evidence="10 11">
    <name type="scientific">Hominilimicola fabiformis</name>
    <dbReference type="NCBI Taxonomy" id="2885356"/>
    <lineage>
        <taxon>Bacteria</taxon>
        <taxon>Bacillati</taxon>
        <taxon>Bacillota</taxon>
        <taxon>Clostridia</taxon>
        <taxon>Eubacteriales</taxon>
        <taxon>Oscillospiraceae</taxon>
        <taxon>Hominilimicola</taxon>
    </lineage>
</organism>
<evidence type="ECO:0000313" key="10">
    <source>
        <dbReference type="EMBL" id="MCC2211804.1"/>
    </source>
</evidence>
<dbReference type="AlphaFoldDB" id="A0AAE3E1P4"/>
<dbReference type="PANTHER" id="PTHR31736:SF9">
    <property type="entry name" value="ENDO-XYLOGALACTURONAN HYDROLASE A-RELATED"/>
    <property type="match status" value="1"/>
</dbReference>